<dbReference type="InterPro" id="IPR058240">
    <property type="entry name" value="rSAM_sf"/>
</dbReference>
<gene>
    <name evidence="6" type="ORF">LCGC14_2631540</name>
</gene>
<comment type="caution">
    <text evidence="6">The sequence shown here is derived from an EMBL/GenBank/DDBJ whole genome shotgun (WGS) entry which is preliminary data.</text>
</comment>
<keyword evidence="1" id="KW-0949">S-adenosyl-L-methionine</keyword>
<keyword evidence="3" id="KW-0408">Iron</keyword>
<accession>A0A0F8ZZZ6</accession>
<feature type="non-terminal residue" evidence="6">
    <location>
        <position position="155"/>
    </location>
</feature>
<dbReference type="SUPFAM" id="SSF102114">
    <property type="entry name" value="Radical SAM enzymes"/>
    <property type="match status" value="1"/>
</dbReference>
<protein>
    <recommendedName>
        <fullName evidence="5">Radical SAM core domain-containing protein</fullName>
    </recommendedName>
</protein>
<sequence>MADERTIEITNFCPFGCGFCSTDATASRNSAIFLPFATVAQEIHQAREDGVKFLHISGGEPAFHPKIGEILYGCRNVFGGNYMLHSNLIPQIAYNARVLDGIRVHAYLTPADVDEVHVLKRINQGREAKQPEVHCSRNWREQCSCDHIVVRPDGT</sequence>
<feature type="domain" description="Radical SAM core" evidence="5">
    <location>
        <begin position="7"/>
        <end position="83"/>
    </location>
</feature>
<evidence type="ECO:0000313" key="6">
    <source>
        <dbReference type="EMBL" id="KKK99557.1"/>
    </source>
</evidence>
<dbReference type="InterPro" id="IPR013785">
    <property type="entry name" value="Aldolase_TIM"/>
</dbReference>
<reference evidence="6" key="1">
    <citation type="journal article" date="2015" name="Nature">
        <title>Complex archaea that bridge the gap between prokaryotes and eukaryotes.</title>
        <authorList>
            <person name="Spang A."/>
            <person name="Saw J.H."/>
            <person name="Jorgensen S.L."/>
            <person name="Zaremba-Niedzwiedzka K."/>
            <person name="Martijn J."/>
            <person name="Lind A.E."/>
            <person name="van Eijk R."/>
            <person name="Schleper C."/>
            <person name="Guy L."/>
            <person name="Ettema T.J."/>
        </authorList>
    </citation>
    <scope>NUCLEOTIDE SEQUENCE</scope>
</reference>
<dbReference type="AlphaFoldDB" id="A0A0F8ZZZ6"/>
<dbReference type="SFLD" id="SFLDS00029">
    <property type="entry name" value="Radical_SAM"/>
    <property type="match status" value="1"/>
</dbReference>
<name>A0A0F8ZZZ6_9ZZZZ</name>
<evidence type="ECO:0000256" key="1">
    <source>
        <dbReference type="ARBA" id="ARBA00022691"/>
    </source>
</evidence>
<dbReference type="EMBL" id="LAZR01045154">
    <property type="protein sequence ID" value="KKK99557.1"/>
    <property type="molecule type" value="Genomic_DNA"/>
</dbReference>
<dbReference type="CDD" id="cd01335">
    <property type="entry name" value="Radical_SAM"/>
    <property type="match status" value="1"/>
</dbReference>
<evidence type="ECO:0000256" key="3">
    <source>
        <dbReference type="ARBA" id="ARBA00023004"/>
    </source>
</evidence>
<keyword evidence="2" id="KW-0479">Metal-binding</keyword>
<dbReference type="Pfam" id="PF04055">
    <property type="entry name" value="Radical_SAM"/>
    <property type="match status" value="1"/>
</dbReference>
<keyword evidence="4" id="KW-0411">Iron-sulfur</keyword>
<dbReference type="GO" id="GO:0046872">
    <property type="term" value="F:metal ion binding"/>
    <property type="evidence" value="ECO:0007669"/>
    <property type="project" value="UniProtKB-KW"/>
</dbReference>
<evidence type="ECO:0000259" key="5">
    <source>
        <dbReference type="Pfam" id="PF04055"/>
    </source>
</evidence>
<organism evidence="6">
    <name type="scientific">marine sediment metagenome</name>
    <dbReference type="NCBI Taxonomy" id="412755"/>
    <lineage>
        <taxon>unclassified sequences</taxon>
        <taxon>metagenomes</taxon>
        <taxon>ecological metagenomes</taxon>
    </lineage>
</organism>
<dbReference type="GO" id="GO:0051536">
    <property type="term" value="F:iron-sulfur cluster binding"/>
    <property type="evidence" value="ECO:0007669"/>
    <property type="project" value="UniProtKB-KW"/>
</dbReference>
<dbReference type="InterPro" id="IPR007197">
    <property type="entry name" value="rSAM"/>
</dbReference>
<dbReference type="GO" id="GO:0003824">
    <property type="term" value="F:catalytic activity"/>
    <property type="evidence" value="ECO:0007669"/>
    <property type="project" value="InterPro"/>
</dbReference>
<dbReference type="Gene3D" id="3.20.20.70">
    <property type="entry name" value="Aldolase class I"/>
    <property type="match status" value="1"/>
</dbReference>
<evidence type="ECO:0000256" key="4">
    <source>
        <dbReference type="ARBA" id="ARBA00023014"/>
    </source>
</evidence>
<evidence type="ECO:0000256" key="2">
    <source>
        <dbReference type="ARBA" id="ARBA00022723"/>
    </source>
</evidence>
<proteinExistence type="predicted"/>